<evidence type="ECO:0000259" key="6">
    <source>
        <dbReference type="Pfam" id="PF24517"/>
    </source>
</evidence>
<proteinExistence type="predicted"/>
<feature type="domain" description="Carbohydrate-binding module family 96" evidence="6">
    <location>
        <begin position="279"/>
        <end position="408"/>
    </location>
</feature>
<dbReference type="InterPro" id="IPR055372">
    <property type="entry name" value="CBM96"/>
</dbReference>
<dbReference type="InterPro" id="IPR028974">
    <property type="entry name" value="TSP_type-3_rpt"/>
</dbReference>
<dbReference type="NCBIfam" id="NF033679">
    <property type="entry name" value="DNRLRE_dom"/>
    <property type="match status" value="1"/>
</dbReference>
<dbReference type="PROSITE" id="PS51257">
    <property type="entry name" value="PROKAR_LIPOPROTEIN"/>
    <property type="match status" value="1"/>
</dbReference>
<evidence type="ECO:0000256" key="1">
    <source>
        <dbReference type="ARBA" id="ARBA00004613"/>
    </source>
</evidence>
<dbReference type="Pfam" id="PF24517">
    <property type="entry name" value="CBM96"/>
    <property type="match status" value="1"/>
</dbReference>
<organism evidence="7 8">
    <name type="scientific">Sorangium atrum</name>
    <dbReference type="NCBI Taxonomy" id="2995308"/>
    <lineage>
        <taxon>Bacteria</taxon>
        <taxon>Pseudomonadati</taxon>
        <taxon>Myxococcota</taxon>
        <taxon>Polyangia</taxon>
        <taxon>Polyangiales</taxon>
        <taxon>Polyangiaceae</taxon>
        <taxon>Sorangium</taxon>
    </lineage>
</organism>
<protein>
    <submittedName>
        <fullName evidence="7">DNRLRE domain-containing protein</fullName>
    </submittedName>
</protein>
<feature type="domain" description="DUF642" evidence="5">
    <location>
        <begin position="54"/>
        <end position="201"/>
    </location>
</feature>
<keyword evidence="2" id="KW-0964">Secreted</keyword>
<dbReference type="InterPro" id="IPR006946">
    <property type="entry name" value="DGR2-like_dom"/>
</dbReference>
<dbReference type="Proteomes" id="UP001217485">
    <property type="component" value="Unassembled WGS sequence"/>
</dbReference>
<evidence type="ECO:0000313" key="8">
    <source>
        <dbReference type="Proteomes" id="UP001217485"/>
    </source>
</evidence>
<evidence type="ECO:0000313" key="7">
    <source>
        <dbReference type="EMBL" id="MDC0682357.1"/>
    </source>
</evidence>
<keyword evidence="3 4" id="KW-0732">Signal</keyword>
<gene>
    <name evidence="7" type="ORF">POL72_31805</name>
</gene>
<dbReference type="RefSeq" id="WP_272100208.1">
    <property type="nucleotide sequence ID" value="NZ_JAQNDK010000004.1"/>
</dbReference>
<dbReference type="Gene3D" id="4.10.1080.10">
    <property type="entry name" value="TSP type-3 repeat"/>
    <property type="match status" value="1"/>
</dbReference>
<evidence type="ECO:0000256" key="4">
    <source>
        <dbReference type="SAM" id="SignalP"/>
    </source>
</evidence>
<comment type="subcellular location">
    <subcellularLocation>
        <location evidence="1">Secreted</location>
    </subcellularLocation>
</comment>
<evidence type="ECO:0000259" key="5">
    <source>
        <dbReference type="Pfam" id="PF04862"/>
    </source>
</evidence>
<keyword evidence="8" id="KW-1185">Reference proteome</keyword>
<evidence type="ECO:0000256" key="2">
    <source>
        <dbReference type="ARBA" id="ARBA00022525"/>
    </source>
</evidence>
<dbReference type="InterPro" id="IPR008979">
    <property type="entry name" value="Galactose-bd-like_sf"/>
</dbReference>
<dbReference type="SUPFAM" id="SSF103647">
    <property type="entry name" value="TSP type-3 repeat"/>
    <property type="match status" value="1"/>
</dbReference>
<feature type="chain" id="PRO_5046782583" evidence="4">
    <location>
        <begin position="27"/>
        <end position="416"/>
    </location>
</feature>
<comment type="caution">
    <text evidence="7">The sequence shown here is derived from an EMBL/GenBank/DDBJ whole genome shotgun (WGS) entry which is preliminary data.</text>
</comment>
<sequence>MRTAYLSISASTLALASIISGCMATAEPRDDNEDAIGEGAAALLSCSVLPSGNIVTNGSFESPNVSSGTSSIYNGSITGWQAAYGQIQIHDHSNGMSPAHGSQHVELDATDSSGIYQNLTTVPGATYQLRFAFAARPGTSASQNVLGVVWGGQQVATLTTASSAWVNYTYTLVASGTTTRLQFNDLGISNGQGTLLDNVTVVAADTDQDGVFDSCDNCPAQANPSQADADADGIGDACEPPPPAEPLCVVVQRGTYGSVQDAHIQPGVSWPYGDYPYVVMNTFPEGVQLGVLAFDLSFIPAGSDVESATLSLSHTWKESASTIELHRVNGPWQESTVHAGNFPGYNAAVEASIATVAQASAVVTTNVAALVQSWVDGSPNYGVALHDVNGRTDIRSSEQTNIAPRPKLEVCYTPAQ</sequence>
<feature type="signal peptide" evidence="4">
    <location>
        <begin position="1"/>
        <end position="26"/>
    </location>
</feature>
<dbReference type="SUPFAM" id="SSF49785">
    <property type="entry name" value="Galactose-binding domain-like"/>
    <property type="match status" value="1"/>
</dbReference>
<accession>A0ABT5CB50</accession>
<name>A0ABT5CB50_9BACT</name>
<dbReference type="Pfam" id="PF04862">
    <property type="entry name" value="DUF642"/>
    <property type="match status" value="1"/>
</dbReference>
<evidence type="ECO:0000256" key="3">
    <source>
        <dbReference type="ARBA" id="ARBA00022729"/>
    </source>
</evidence>
<dbReference type="Pfam" id="PF02412">
    <property type="entry name" value="TSP_3"/>
    <property type="match status" value="2"/>
</dbReference>
<dbReference type="EMBL" id="JAQNDK010000004">
    <property type="protein sequence ID" value="MDC0682357.1"/>
    <property type="molecule type" value="Genomic_DNA"/>
</dbReference>
<dbReference type="InterPro" id="IPR003367">
    <property type="entry name" value="Thrombospondin_3-like_rpt"/>
</dbReference>
<reference evidence="7 8" key="1">
    <citation type="submission" date="2023-01" db="EMBL/GenBank/DDBJ databases">
        <title>Minimal conservation of predation-associated metabolite biosynthetic gene clusters underscores biosynthetic potential of Myxococcota including descriptions for ten novel species: Archangium lansinium sp. nov., Myxococcus landrumus sp. nov., Nannocystis bai.</title>
        <authorList>
            <person name="Ahearne A."/>
            <person name="Stevens C."/>
            <person name="Dowd S."/>
        </authorList>
    </citation>
    <scope>NUCLEOTIDE SEQUENCE [LARGE SCALE GENOMIC DNA]</scope>
    <source>
        <strain evidence="7 8">WIWO2</strain>
    </source>
</reference>